<evidence type="ECO:0000256" key="2">
    <source>
        <dbReference type="ARBA" id="ARBA00023125"/>
    </source>
</evidence>
<dbReference type="SUPFAM" id="SSF46689">
    <property type="entry name" value="Homeodomain-like"/>
    <property type="match status" value="2"/>
</dbReference>
<keyword evidence="6" id="KW-1185">Reference proteome</keyword>
<protein>
    <submittedName>
        <fullName evidence="5">AraC-like DNA-binding protein</fullName>
    </submittedName>
</protein>
<dbReference type="PANTHER" id="PTHR43280:SF34">
    <property type="entry name" value="ARAC-FAMILY TRANSCRIPTIONAL REGULATOR"/>
    <property type="match status" value="1"/>
</dbReference>
<accession>A0ABV2FIW0</accession>
<evidence type="ECO:0000256" key="3">
    <source>
        <dbReference type="ARBA" id="ARBA00023163"/>
    </source>
</evidence>
<name>A0ABV2FIW0_9STRE</name>
<dbReference type="InterPro" id="IPR018060">
    <property type="entry name" value="HTH_AraC"/>
</dbReference>
<dbReference type="PANTHER" id="PTHR43280">
    <property type="entry name" value="ARAC-FAMILY TRANSCRIPTIONAL REGULATOR"/>
    <property type="match status" value="1"/>
</dbReference>
<evidence type="ECO:0000259" key="4">
    <source>
        <dbReference type="PROSITE" id="PS01124"/>
    </source>
</evidence>
<proteinExistence type="predicted"/>
<evidence type="ECO:0000256" key="1">
    <source>
        <dbReference type="ARBA" id="ARBA00023015"/>
    </source>
</evidence>
<dbReference type="InterPro" id="IPR009057">
    <property type="entry name" value="Homeodomain-like_sf"/>
</dbReference>
<dbReference type="SMART" id="SM00342">
    <property type="entry name" value="HTH_ARAC"/>
    <property type="match status" value="1"/>
</dbReference>
<dbReference type="PROSITE" id="PS01124">
    <property type="entry name" value="HTH_ARAC_FAMILY_2"/>
    <property type="match status" value="1"/>
</dbReference>
<organism evidence="5 6">
    <name type="scientific">Streptococcus rupicaprae</name>
    <dbReference type="NCBI Taxonomy" id="759619"/>
    <lineage>
        <taxon>Bacteria</taxon>
        <taxon>Bacillati</taxon>
        <taxon>Bacillota</taxon>
        <taxon>Bacilli</taxon>
        <taxon>Lactobacillales</taxon>
        <taxon>Streptococcaceae</taxon>
        <taxon>Streptococcus</taxon>
    </lineage>
</organism>
<keyword evidence="2" id="KW-0238">DNA-binding</keyword>
<comment type="caution">
    <text evidence="5">The sequence shown here is derived from an EMBL/GenBank/DDBJ whole genome shotgun (WGS) entry which is preliminary data.</text>
</comment>
<reference evidence="5 6" key="1">
    <citation type="submission" date="2024-06" db="EMBL/GenBank/DDBJ databases">
        <title>Genomic Encyclopedia of Type Strains, Phase IV (KMG-IV): sequencing the most valuable type-strain genomes for metagenomic binning, comparative biology and taxonomic classification.</title>
        <authorList>
            <person name="Goeker M."/>
        </authorList>
    </citation>
    <scope>NUCLEOTIDE SEQUENCE [LARGE SCALE GENOMIC DNA]</scope>
    <source>
        <strain evidence="5 6">DSM 28303</strain>
    </source>
</reference>
<keyword evidence="1" id="KW-0805">Transcription regulation</keyword>
<dbReference type="RefSeq" id="WP_354365625.1">
    <property type="nucleotide sequence ID" value="NZ_JBEPLO010000017.1"/>
</dbReference>
<evidence type="ECO:0000313" key="5">
    <source>
        <dbReference type="EMBL" id="MET3558482.1"/>
    </source>
</evidence>
<dbReference type="EMBL" id="JBEPLO010000017">
    <property type="protein sequence ID" value="MET3558482.1"/>
    <property type="molecule type" value="Genomic_DNA"/>
</dbReference>
<evidence type="ECO:0000313" key="6">
    <source>
        <dbReference type="Proteomes" id="UP001549122"/>
    </source>
</evidence>
<gene>
    <name evidence="5" type="ORF">ABID29_001607</name>
</gene>
<dbReference type="Gene3D" id="1.10.10.60">
    <property type="entry name" value="Homeodomain-like"/>
    <property type="match status" value="2"/>
</dbReference>
<dbReference type="Proteomes" id="UP001549122">
    <property type="component" value="Unassembled WGS sequence"/>
</dbReference>
<dbReference type="Pfam" id="PF12833">
    <property type="entry name" value="HTH_18"/>
    <property type="match status" value="1"/>
</dbReference>
<sequence>MDRKPLLTFISKKLHLPIIEFKGEEIIAIYNENPELSKHLELENLNLSIFHSISYHPYPYIFELSNNIVFTYISADQSSFLLGPCLLKSELNLLHSLPVQTKFETEIIPDVRLELLLELGCLLFNCLKSTDTTTQEMLSYNVKLPLNITKSHFTQQYYTSQEQQLSHNSYYQEVREFNSIEEGNLLKLQESWNEDYGGEIGILANDNLRNTKNLAIVVITLASRSAMRGGLHPEIAYTMSDNFIRTVESFTYADDIIQFIRQAEIEFTLMVRQHKVQTESGSKDNLNSSYSHPFVKKARQYIGLHLHQQIKLQDITESLNCSISYLSSLFKSELNMSIQTYIISEKINYAELLLIYSDKPLNEIASSLGFSSQSYFGKIFKKKNHYSPLKFRQRFGY</sequence>
<keyword evidence="3" id="KW-0804">Transcription</keyword>
<feature type="domain" description="HTH araC/xylS-type" evidence="4">
    <location>
        <begin position="296"/>
        <end position="394"/>
    </location>
</feature>